<comment type="caution">
    <text evidence="2">The sequence shown here is derived from an EMBL/GenBank/DDBJ whole genome shotgun (WGS) entry which is preliminary data.</text>
</comment>
<feature type="region of interest" description="Disordered" evidence="1">
    <location>
        <begin position="397"/>
        <end position="425"/>
    </location>
</feature>
<feature type="region of interest" description="Disordered" evidence="1">
    <location>
        <begin position="1324"/>
        <end position="1410"/>
    </location>
</feature>
<dbReference type="PANTHER" id="PTHR31267">
    <property type="entry name" value="DENTIN SIALOPHOSPHOPROTEIN-LIKE PROTEIN"/>
    <property type="match status" value="1"/>
</dbReference>
<sequence length="1774" mass="191935">MPGNEVGDRIHNFLGGESLSQGQHHSQVFDGTWSGLNNNQWVGSQRQVGGHLVSSLKNFSLHQLADADRGQSGQSSSLQHGLNFTQSGLRPESVRSQSQNQSSNVNGYMQGHQAFQTRQNETNFLGVDTASRGPDLHKKNPMRLDAAESPVNYDFFGGQQQINGQHHGMIQPLPRQQAERTDMQLLQQHAMLKKMQELQRQQLPNSQFQLPGARQLSSVNQVSSVVKQGSDSVSLAPINGVPVHNASNYSWQTENMNANVNWLQDGAPPAMQGSSSGFLFSPEQGQVHLMGLVPRQVDQSFYGISTSGPIVDQYQYSSVQMDEPLMQQVQASSNSFPGNQYAMFQDQVSLQDGSLVSGQGDQGKNVFGAAAGQGLNNGFLSENLQQMTILPKNAVMQESSGRQGHPGPSETSLRKSSIQADPPQAVATLDPTEEKILFGSDDSVWDMFGKSANMGSVLDGMDSSGAFPSLQSGSWSALMQSAVAETSSNDIGIQEEWSGLGMQHNEPPSGNMPSSIVNCGSKEESAWADNSFPPASTLNSKPSPMSQRFVKDLTEDSSKRLDCSSLRKHVAESAEFVGNASHSPGMQVTANSISGHQQGLAIHSPHGQPQNEPNGWNSIDSSSHSVGTISKSQDIQRSLQPSQNSDQRGAMYKERGHSSGFDLTNTKSGNVNSGLGSLQVNGEASDLDNFAEITDKRTTRVTKESRQQLPNSRNLHLWKSVDSQVNRGLSRVPVEYQQIQERSPENLDSSGNNCLDKGASGVNVSGDLNVKETSNDSFCSNLPQYTSTGGTRDNVWLDVNDLRGGKQKSSAHISHKPSVTRKFQYHPMGDLDVEIEPSYGTKSVAHSRATSQHVSQGLKGHDKGYSGQSQLTGHAGGEATEVEKGCFPGPKVDKIPSKSSNPGSAPDRSFGGFVPKKTSPTSQNILELFQKADPPKEHGTTTRLSSSEYNQSSEMPDAETSDGSVGQFQHNRPIASQGFGLQLGPPSQKFTIPDRAISLQSFPQGVNSLNLVHGSSEEGRKGHTWLDTIASVQSSTHGASHGDRSNVSSVSGQISNKASQNTMEANVSAGFTSYNPHSKSHLQSQHISSVGCQGTPKEYVNAPFGVLASQMKQTDDSSVRAQASQGRKTAPCMPKTAPGENLASSEASWPSSSNENNARDPGQHFPVLEASLPSTTSESSQGAFTKNMPNLHASVSAPQHLLGAQSALASQNLFKPNHQSNIKSEASHPGSKKLDDQIAQVVGSGRSEFPADCAKPQSFVGEKQPANAQQVLRENDASQNLAAMQRDIEAFGRSLRPNNAANQNNLLLHQVQALENVEIDPSNRSVKRFKGPDSGLDAQLVGSHGQEERSYGSGTVMGDAAVNFSSDPSGNSKMPSFSSNTGDDNERQLSSSDMLASSQNDSQHFPNANNPAAVLKGEHSQISPQMAPSWFDQYGMFKNGQMMPVYDARKIAMMKATEKIFTVGRPPDSLHPLHSSEQVNAAAAAAAASQLDNARQSSNLLPVASDHFSPHSLCPDLTNQSLVVVRARKRKSMTFELLSWHREVTQGSQKPQNISVAEAEWAHAANRLIEKVEDEPETIEEWSPVLRTRRRLILTTQLMQQLLRAPPRVVFSTDASENHETVAYFVARSVLEDACCTSYVSESDTADPPDGGCILSEKLKEKNESILKAAEEIIVRTKKLENYLQSLDKRASILDLRIECQDLEKVSVINRFAKFHSRGQGDGAETSSSYAITSSHKFFPQRYVTALPMPRNLPDRTGSGRGWGLGNWLAMFTV</sequence>
<feature type="compositionally biased region" description="Polar residues" evidence="1">
    <location>
        <begin position="941"/>
        <end position="954"/>
    </location>
</feature>
<evidence type="ECO:0000256" key="1">
    <source>
        <dbReference type="SAM" id="MobiDB-lite"/>
    </source>
</evidence>
<evidence type="ECO:0000313" key="2">
    <source>
        <dbReference type="EMBL" id="KAG8496689.1"/>
    </source>
</evidence>
<feature type="compositionally biased region" description="Low complexity" evidence="1">
    <location>
        <begin position="70"/>
        <end position="82"/>
    </location>
</feature>
<feature type="compositionally biased region" description="Low complexity" evidence="1">
    <location>
        <begin position="94"/>
        <end position="106"/>
    </location>
</feature>
<dbReference type="EMBL" id="JAHUZN010000004">
    <property type="protein sequence ID" value="KAG8496689.1"/>
    <property type="molecule type" value="Genomic_DNA"/>
</dbReference>
<organism evidence="2 3">
    <name type="scientific">Gossypium anomalum</name>
    <dbReference type="NCBI Taxonomy" id="47600"/>
    <lineage>
        <taxon>Eukaryota</taxon>
        <taxon>Viridiplantae</taxon>
        <taxon>Streptophyta</taxon>
        <taxon>Embryophyta</taxon>
        <taxon>Tracheophyta</taxon>
        <taxon>Spermatophyta</taxon>
        <taxon>Magnoliopsida</taxon>
        <taxon>eudicotyledons</taxon>
        <taxon>Gunneridae</taxon>
        <taxon>Pentapetalae</taxon>
        <taxon>rosids</taxon>
        <taxon>malvids</taxon>
        <taxon>Malvales</taxon>
        <taxon>Malvaceae</taxon>
        <taxon>Malvoideae</taxon>
        <taxon>Gossypium</taxon>
    </lineage>
</organism>
<evidence type="ECO:0008006" key="4">
    <source>
        <dbReference type="Google" id="ProtNLM"/>
    </source>
</evidence>
<feature type="region of interest" description="Disordered" evidence="1">
    <location>
        <begin position="599"/>
        <end position="677"/>
    </location>
</feature>
<feature type="compositionally biased region" description="Polar residues" evidence="1">
    <location>
        <begin position="961"/>
        <end position="970"/>
    </location>
</feature>
<feature type="region of interest" description="Disordered" evidence="1">
    <location>
        <begin position="1111"/>
        <end position="1168"/>
    </location>
</feature>
<feature type="compositionally biased region" description="Polar residues" evidence="1">
    <location>
        <begin position="409"/>
        <end position="419"/>
    </location>
</feature>
<feature type="compositionally biased region" description="Polar residues" evidence="1">
    <location>
        <begin position="607"/>
        <end position="647"/>
    </location>
</feature>
<evidence type="ECO:0000313" key="3">
    <source>
        <dbReference type="Proteomes" id="UP000701853"/>
    </source>
</evidence>
<keyword evidence="3" id="KW-1185">Reference proteome</keyword>
<gene>
    <name evidence="2" type="ORF">CXB51_007921</name>
</gene>
<feature type="region of interest" description="Disordered" evidence="1">
    <location>
        <begin position="1"/>
        <end position="22"/>
    </location>
</feature>
<feature type="compositionally biased region" description="Basic and acidic residues" evidence="1">
    <location>
        <begin position="1"/>
        <end position="11"/>
    </location>
</feature>
<feature type="region of interest" description="Disordered" evidence="1">
    <location>
        <begin position="1033"/>
        <end position="1055"/>
    </location>
</feature>
<feature type="region of interest" description="Disordered" evidence="1">
    <location>
        <begin position="1070"/>
        <end position="1091"/>
    </location>
</feature>
<feature type="region of interest" description="Disordered" evidence="1">
    <location>
        <begin position="67"/>
        <end position="106"/>
    </location>
</feature>
<feature type="region of interest" description="Disordered" evidence="1">
    <location>
        <begin position="842"/>
        <end position="970"/>
    </location>
</feature>
<accession>A0A8J6D5P4</accession>
<name>A0A8J6D5P4_9ROSI</name>
<dbReference type="OrthoDB" id="1630099at2759"/>
<proteinExistence type="predicted"/>
<feature type="compositionally biased region" description="Polar residues" evidence="1">
    <location>
        <begin position="661"/>
        <end position="677"/>
    </location>
</feature>
<feature type="compositionally biased region" description="Polar residues" evidence="1">
    <location>
        <begin position="1363"/>
        <end position="1410"/>
    </location>
</feature>
<dbReference type="PANTHER" id="PTHR31267:SF7">
    <property type="entry name" value="DENTIN SIALOPHOSPHOPROTEIN-LIKE PROTEIN"/>
    <property type="match status" value="1"/>
</dbReference>
<feature type="compositionally biased region" description="Polar residues" evidence="1">
    <location>
        <begin position="1045"/>
        <end position="1055"/>
    </location>
</feature>
<protein>
    <recommendedName>
        <fullName evidence="4">Regulatory E2</fullName>
    </recommendedName>
</protein>
<reference evidence="2 3" key="1">
    <citation type="journal article" date="2021" name="bioRxiv">
        <title>The Gossypium anomalum genome as a resource for cotton improvement and evolutionary analysis of hybrid incompatibility.</title>
        <authorList>
            <person name="Grover C.E."/>
            <person name="Yuan D."/>
            <person name="Arick M.A."/>
            <person name="Miller E.R."/>
            <person name="Hu G."/>
            <person name="Peterson D.G."/>
            <person name="Wendel J.F."/>
            <person name="Udall J.A."/>
        </authorList>
    </citation>
    <scope>NUCLEOTIDE SEQUENCE [LARGE SCALE GENOMIC DNA]</scope>
    <source>
        <strain evidence="2">JFW-Udall</strain>
        <tissue evidence="2">Leaf</tissue>
    </source>
</reference>
<feature type="compositionally biased region" description="Low complexity" evidence="1">
    <location>
        <begin position="1143"/>
        <end position="1156"/>
    </location>
</feature>
<dbReference type="Proteomes" id="UP000701853">
    <property type="component" value="Chromosome 4"/>
</dbReference>